<evidence type="ECO:0000313" key="2">
    <source>
        <dbReference type="Proteomes" id="UP000002774"/>
    </source>
</evidence>
<accession>H1Y3K4</accession>
<dbReference type="EMBL" id="CM001403">
    <property type="protein sequence ID" value="EHQ29772.1"/>
    <property type="molecule type" value="Genomic_DNA"/>
</dbReference>
<name>H1Y3K4_9SPHI</name>
<evidence type="ECO:0000313" key="1">
    <source>
        <dbReference type="EMBL" id="EHQ29772.1"/>
    </source>
</evidence>
<dbReference type="Proteomes" id="UP000002774">
    <property type="component" value="Chromosome"/>
</dbReference>
<gene>
    <name evidence="1" type="ORF">Mucpa_5703</name>
</gene>
<dbReference type="PROSITE" id="PS51257">
    <property type="entry name" value="PROKAR_LIPOPROTEIN"/>
    <property type="match status" value="1"/>
</dbReference>
<sequence>MRNYKSLNTILFASIIILFIGCKKKEQLPSATDDKVTQEKEVGLTTADGEYQLWESFPIDSTWRLSDLKTIEGGSLDEWIKTHPLNFNQSNNLLKTQSESQQSTSTGSALNDLINKCKRAAFDLALRYPSEIAEFHTKFPNVVGQDRLAYVWYASDINQQHQCSEDPNETDCNCDVARYGLDCSGLIYQVFNRAGLLIARMNTGGYANISNWNSALDKSTIYSGIKAIDITKGLNIKYDLREGDIVVRAGHHMGMVFDSQISNQSSRIILNSFGKPKNDCKTNSDIKHGPVAMNPDDDGLKSLFGRGYKVFRFTNPQSQYTLLTSLRINLVFAASGPKPSFVYAEYFLGATVYDSKGQTVPGVTVRFTSDMEKYLSFDHPTMATPVTNNRLRVSDRSIPVLIVSATMPDGTFLEDTRQPSFSFDINQPSIAVGSTTKITMSVINKNIN</sequence>
<reference evidence="1" key="1">
    <citation type="submission" date="2011-09" db="EMBL/GenBank/DDBJ databases">
        <title>The permanent draft genome of Mucilaginibacter paludis DSM 18603.</title>
        <authorList>
            <consortium name="US DOE Joint Genome Institute (JGI-PGF)"/>
            <person name="Lucas S."/>
            <person name="Han J."/>
            <person name="Lapidus A."/>
            <person name="Bruce D."/>
            <person name="Goodwin L."/>
            <person name="Pitluck S."/>
            <person name="Peters L."/>
            <person name="Kyrpides N."/>
            <person name="Mavromatis K."/>
            <person name="Ivanova N."/>
            <person name="Mikhailova N."/>
            <person name="Held B."/>
            <person name="Detter J.C."/>
            <person name="Tapia R."/>
            <person name="Han C."/>
            <person name="Land M."/>
            <person name="Hauser L."/>
            <person name="Markowitz V."/>
            <person name="Cheng J.-F."/>
            <person name="Hugenholtz P."/>
            <person name="Woyke T."/>
            <person name="Wu D."/>
            <person name="Tindall B."/>
            <person name="Brambilla E."/>
            <person name="Klenk H.-P."/>
            <person name="Eisen J.A."/>
        </authorList>
    </citation>
    <scope>NUCLEOTIDE SEQUENCE [LARGE SCALE GENOMIC DNA]</scope>
    <source>
        <strain evidence="1">DSM 18603</strain>
    </source>
</reference>
<dbReference type="STRING" id="714943.Mucpa_5703"/>
<organism evidence="1 2">
    <name type="scientific">Mucilaginibacter paludis DSM 18603</name>
    <dbReference type="NCBI Taxonomy" id="714943"/>
    <lineage>
        <taxon>Bacteria</taxon>
        <taxon>Pseudomonadati</taxon>
        <taxon>Bacteroidota</taxon>
        <taxon>Sphingobacteriia</taxon>
        <taxon>Sphingobacteriales</taxon>
        <taxon>Sphingobacteriaceae</taxon>
        <taxon>Mucilaginibacter</taxon>
    </lineage>
</organism>
<dbReference type="eggNOG" id="ENOG502ZJJZ">
    <property type="taxonomic scope" value="Bacteria"/>
</dbReference>
<dbReference type="AlphaFoldDB" id="H1Y3K4"/>
<dbReference type="RefSeq" id="WP_008511146.1">
    <property type="nucleotide sequence ID" value="NZ_CM001403.1"/>
</dbReference>
<evidence type="ECO:0008006" key="3">
    <source>
        <dbReference type="Google" id="ProtNLM"/>
    </source>
</evidence>
<keyword evidence="2" id="KW-1185">Reference proteome</keyword>
<dbReference type="HOGENOM" id="CLU_610863_0_0_10"/>
<dbReference type="OrthoDB" id="9807055at2"/>
<protein>
    <recommendedName>
        <fullName evidence="3">NlpC/P60 domain-containing protein</fullName>
    </recommendedName>
</protein>
<proteinExistence type="predicted"/>
<dbReference type="Gene3D" id="3.90.1720.10">
    <property type="entry name" value="endopeptidase domain like (from Nostoc punctiforme)"/>
    <property type="match status" value="1"/>
</dbReference>